<sequence length="95" mass="10427">MPTKTMQGATGGFSTAPMNSDAGLPSISRQLTNESISGVVGRREKARGVLPNTSTILAQAWKEDMDVVHLLPLLFEYFDESVFSFIPMLELSFFV</sequence>
<evidence type="ECO:0000313" key="3">
    <source>
        <dbReference type="Proteomes" id="UP000585474"/>
    </source>
</evidence>
<proteinExistence type="predicted"/>
<feature type="region of interest" description="Disordered" evidence="1">
    <location>
        <begin position="1"/>
        <end position="21"/>
    </location>
</feature>
<reference evidence="2 3" key="1">
    <citation type="submission" date="2019-07" db="EMBL/GenBank/DDBJ databases">
        <title>De Novo Assembly of kiwifruit Actinidia rufa.</title>
        <authorList>
            <person name="Sugita-Konishi S."/>
            <person name="Sato K."/>
            <person name="Mori E."/>
            <person name="Abe Y."/>
            <person name="Kisaki G."/>
            <person name="Hamano K."/>
            <person name="Suezawa K."/>
            <person name="Otani M."/>
            <person name="Fukuda T."/>
            <person name="Manabe T."/>
            <person name="Gomi K."/>
            <person name="Tabuchi M."/>
            <person name="Akimitsu K."/>
            <person name="Kataoka I."/>
        </authorList>
    </citation>
    <scope>NUCLEOTIDE SEQUENCE [LARGE SCALE GENOMIC DNA]</scope>
    <source>
        <strain evidence="3">cv. Fuchu</strain>
    </source>
</reference>
<keyword evidence="3" id="KW-1185">Reference proteome</keyword>
<evidence type="ECO:0000256" key="1">
    <source>
        <dbReference type="SAM" id="MobiDB-lite"/>
    </source>
</evidence>
<dbReference type="OrthoDB" id="10589629at2759"/>
<gene>
    <name evidence="2" type="ORF">Acr_17g0005690</name>
</gene>
<evidence type="ECO:0000313" key="2">
    <source>
        <dbReference type="EMBL" id="GFZ04997.1"/>
    </source>
</evidence>
<organism evidence="2 3">
    <name type="scientific">Actinidia rufa</name>
    <dbReference type="NCBI Taxonomy" id="165716"/>
    <lineage>
        <taxon>Eukaryota</taxon>
        <taxon>Viridiplantae</taxon>
        <taxon>Streptophyta</taxon>
        <taxon>Embryophyta</taxon>
        <taxon>Tracheophyta</taxon>
        <taxon>Spermatophyta</taxon>
        <taxon>Magnoliopsida</taxon>
        <taxon>eudicotyledons</taxon>
        <taxon>Gunneridae</taxon>
        <taxon>Pentapetalae</taxon>
        <taxon>asterids</taxon>
        <taxon>Ericales</taxon>
        <taxon>Actinidiaceae</taxon>
        <taxon>Actinidia</taxon>
    </lineage>
</organism>
<dbReference type="AlphaFoldDB" id="A0A7J0G2I4"/>
<dbReference type="EMBL" id="BJWL01000017">
    <property type="protein sequence ID" value="GFZ04997.1"/>
    <property type="molecule type" value="Genomic_DNA"/>
</dbReference>
<feature type="compositionally biased region" description="Polar residues" evidence="1">
    <location>
        <begin position="1"/>
        <end position="18"/>
    </location>
</feature>
<comment type="caution">
    <text evidence="2">The sequence shown here is derived from an EMBL/GenBank/DDBJ whole genome shotgun (WGS) entry which is preliminary data.</text>
</comment>
<dbReference type="Proteomes" id="UP000585474">
    <property type="component" value="Unassembled WGS sequence"/>
</dbReference>
<accession>A0A7J0G2I4</accession>
<protein>
    <submittedName>
        <fullName evidence="2">Uncharacterized protein</fullName>
    </submittedName>
</protein>
<name>A0A7J0G2I4_9ERIC</name>